<evidence type="ECO:0000256" key="10">
    <source>
        <dbReference type="RuleBase" id="RU351113"/>
    </source>
</evidence>
<reference evidence="11" key="1">
    <citation type="submission" date="2021-08" db="EMBL/GenBank/DDBJ databases">
        <authorList>
            <person name="Misof B."/>
            <person name="Oliver O."/>
            <person name="Podsiadlowski L."/>
            <person name="Donath A."/>
            <person name="Peters R."/>
            <person name="Mayer C."/>
            <person name="Rust J."/>
            <person name="Gunkel S."/>
            <person name="Lesny P."/>
            <person name="Martin S."/>
            <person name="Oeyen J.P."/>
            <person name="Petersen M."/>
            <person name="Panagiotis P."/>
            <person name="Wilbrandt J."/>
            <person name="Tanja T."/>
        </authorList>
    </citation>
    <scope>NUCLEOTIDE SEQUENCE</scope>
    <source>
        <strain evidence="11">GBR_01_08_01A</strain>
        <tissue evidence="11">Thorax + abdomen</tissue>
    </source>
</reference>
<organism evidence="11 12">
    <name type="scientific">Odynerus spinipes</name>
    <dbReference type="NCBI Taxonomy" id="1348599"/>
    <lineage>
        <taxon>Eukaryota</taxon>
        <taxon>Metazoa</taxon>
        <taxon>Ecdysozoa</taxon>
        <taxon>Arthropoda</taxon>
        <taxon>Hexapoda</taxon>
        <taxon>Insecta</taxon>
        <taxon>Pterygota</taxon>
        <taxon>Neoptera</taxon>
        <taxon>Endopterygota</taxon>
        <taxon>Hymenoptera</taxon>
        <taxon>Apocrita</taxon>
        <taxon>Aculeata</taxon>
        <taxon>Vespoidea</taxon>
        <taxon>Vespidae</taxon>
        <taxon>Eumeninae</taxon>
        <taxon>Odynerus</taxon>
    </lineage>
</organism>
<dbReference type="InterPro" id="IPR004117">
    <property type="entry name" value="7tm6_olfct_rcpt"/>
</dbReference>
<keyword evidence="12" id="KW-1185">Reference proteome</keyword>
<dbReference type="GO" id="GO:0005549">
    <property type="term" value="F:odorant binding"/>
    <property type="evidence" value="ECO:0007669"/>
    <property type="project" value="InterPro"/>
</dbReference>
<feature type="transmembrane region" description="Helical" evidence="10">
    <location>
        <begin position="67"/>
        <end position="85"/>
    </location>
</feature>
<keyword evidence="9 10" id="KW-0807">Transducer</keyword>
<dbReference type="GO" id="GO:0004984">
    <property type="term" value="F:olfactory receptor activity"/>
    <property type="evidence" value="ECO:0007669"/>
    <property type="project" value="InterPro"/>
</dbReference>
<comment type="similarity">
    <text evidence="10">Belongs to the insect chemoreceptor superfamily. Heteromeric odorant receptor channel (TC 1.A.69) family.</text>
</comment>
<comment type="caution">
    <text evidence="11">The sequence shown here is derived from an EMBL/GenBank/DDBJ whole genome shotgun (WGS) entry which is preliminary data.</text>
</comment>
<evidence type="ECO:0000256" key="8">
    <source>
        <dbReference type="ARBA" id="ARBA00023170"/>
    </source>
</evidence>
<feature type="transmembrane region" description="Helical" evidence="10">
    <location>
        <begin position="340"/>
        <end position="359"/>
    </location>
</feature>
<evidence type="ECO:0000313" key="11">
    <source>
        <dbReference type="EMBL" id="KAK2584713.1"/>
    </source>
</evidence>
<dbReference type="Pfam" id="PF02949">
    <property type="entry name" value="7tm_6"/>
    <property type="match status" value="1"/>
</dbReference>
<dbReference type="GO" id="GO:0005886">
    <property type="term" value="C:plasma membrane"/>
    <property type="evidence" value="ECO:0007669"/>
    <property type="project" value="UniProtKB-SubCell"/>
</dbReference>
<feature type="transmembrane region" description="Helical" evidence="10">
    <location>
        <begin position="32"/>
        <end position="55"/>
    </location>
</feature>
<dbReference type="PANTHER" id="PTHR21137">
    <property type="entry name" value="ODORANT RECEPTOR"/>
    <property type="match status" value="1"/>
</dbReference>
<dbReference type="AlphaFoldDB" id="A0AAD9RS52"/>
<evidence type="ECO:0000256" key="3">
    <source>
        <dbReference type="ARBA" id="ARBA00022606"/>
    </source>
</evidence>
<protein>
    <recommendedName>
        <fullName evidence="10">Odorant receptor</fullName>
    </recommendedName>
</protein>
<name>A0AAD9RS52_9HYME</name>
<evidence type="ECO:0000256" key="1">
    <source>
        <dbReference type="ARBA" id="ARBA00004651"/>
    </source>
</evidence>
<evidence type="ECO:0000256" key="9">
    <source>
        <dbReference type="ARBA" id="ARBA00023224"/>
    </source>
</evidence>
<gene>
    <name evidence="11" type="ORF">KPH14_007046</name>
</gene>
<evidence type="ECO:0000256" key="6">
    <source>
        <dbReference type="ARBA" id="ARBA00022989"/>
    </source>
</evidence>
<evidence type="ECO:0000256" key="7">
    <source>
        <dbReference type="ARBA" id="ARBA00023136"/>
    </source>
</evidence>
<evidence type="ECO:0000313" key="12">
    <source>
        <dbReference type="Proteomes" id="UP001258017"/>
    </source>
</evidence>
<feature type="transmembrane region" description="Helical" evidence="10">
    <location>
        <begin position="122"/>
        <end position="146"/>
    </location>
</feature>
<keyword evidence="2" id="KW-1003">Cell membrane</keyword>
<keyword evidence="3 10" id="KW-0716">Sensory transduction</keyword>
<sequence length="374" mass="43316">MDILPVNFKVLSFCGVWREQEETRTFARLLNLCYKLFVITLIFCFTLLEFIELIVSHENIEDMSENLFIVFTYIALCIKFLNFLLRKKELSILLDLLREEICRPKNLAEAMILETYNRRAKWCALSFMALAQSTGIALVAAPIMELHRSARALPFKTYLPYSTVELYAYLATYLMHIASITYGILLNVSFDSLVYGFTLHACGQISILCERCTKSLDSGSISNEIEKCVRHHVLIHDLVKRIESLFVSTVAVLFFFSLITLCTSIFQMSKKDPLTVKFLSLVLYTGSMLLQVFFYCWYGNELRLKNKEIADAVYTGEWLISTPQDRRNIRFLMMISQKELLLSYHGIFSLNVDVFTWILKTSYSAFNILQQMSI</sequence>
<evidence type="ECO:0000256" key="4">
    <source>
        <dbReference type="ARBA" id="ARBA00022692"/>
    </source>
</evidence>
<feature type="transmembrane region" description="Helical" evidence="10">
    <location>
        <begin position="278"/>
        <end position="298"/>
    </location>
</feature>
<accession>A0AAD9RS52</accession>
<keyword evidence="7 10" id="KW-0472">Membrane</keyword>
<dbReference type="PANTHER" id="PTHR21137:SF35">
    <property type="entry name" value="ODORANT RECEPTOR 19A-RELATED"/>
    <property type="match status" value="1"/>
</dbReference>
<keyword evidence="8 10" id="KW-0675">Receptor</keyword>
<dbReference type="Proteomes" id="UP001258017">
    <property type="component" value="Unassembled WGS sequence"/>
</dbReference>
<keyword evidence="6 10" id="KW-1133">Transmembrane helix</keyword>
<evidence type="ECO:0000256" key="5">
    <source>
        <dbReference type="ARBA" id="ARBA00022725"/>
    </source>
</evidence>
<evidence type="ECO:0000256" key="2">
    <source>
        <dbReference type="ARBA" id="ARBA00022475"/>
    </source>
</evidence>
<proteinExistence type="inferred from homology"/>
<dbReference type="GO" id="GO:0007165">
    <property type="term" value="P:signal transduction"/>
    <property type="evidence" value="ECO:0007669"/>
    <property type="project" value="UniProtKB-KW"/>
</dbReference>
<keyword evidence="5 10" id="KW-0552">Olfaction</keyword>
<keyword evidence="4 10" id="KW-0812">Transmembrane</keyword>
<reference evidence="11" key="2">
    <citation type="journal article" date="2023" name="Commun. Biol.">
        <title>Intrasexual cuticular hydrocarbon dimorphism in a wasp sheds light on hydrocarbon biosynthesis genes in Hymenoptera.</title>
        <authorList>
            <person name="Moris V.C."/>
            <person name="Podsiadlowski L."/>
            <person name="Martin S."/>
            <person name="Oeyen J.P."/>
            <person name="Donath A."/>
            <person name="Petersen M."/>
            <person name="Wilbrandt J."/>
            <person name="Misof B."/>
            <person name="Liedtke D."/>
            <person name="Thamm M."/>
            <person name="Scheiner R."/>
            <person name="Schmitt T."/>
            <person name="Niehuis O."/>
        </authorList>
    </citation>
    <scope>NUCLEOTIDE SEQUENCE</scope>
    <source>
        <strain evidence="11">GBR_01_08_01A</strain>
    </source>
</reference>
<feature type="transmembrane region" description="Helical" evidence="10">
    <location>
        <begin position="245"/>
        <end position="266"/>
    </location>
</feature>
<feature type="transmembrane region" description="Helical" evidence="10">
    <location>
        <begin position="166"/>
        <end position="185"/>
    </location>
</feature>
<comment type="subcellular location">
    <subcellularLocation>
        <location evidence="1 10">Cell membrane</location>
        <topology evidence="1 10">Multi-pass membrane protein</topology>
    </subcellularLocation>
</comment>
<dbReference type="EMBL" id="JAIFRP010000026">
    <property type="protein sequence ID" value="KAK2584713.1"/>
    <property type="molecule type" value="Genomic_DNA"/>
</dbReference>